<dbReference type="InterPro" id="IPR002121">
    <property type="entry name" value="HRDC_dom"/>
</dbReference>
<dbReference type="SMART" id="SM00956">
    <property type="entry name" value="RQC"/>
    <property type="match status" value="1"/>
</dbReference>
<evidence type="ECO:0000256" key="8">
    <source>
        <dbReference type="ARBA" id="ARBA00022806"/>
    </source>
</evidence>
<dbReference type="CDD" id="cd17920">
    <property type="entry name" value="DEXHc_RecQ"/>
    <property type="match status" value="1"/>
</dbReference>
<protein>
    <recommendedName>
        <fullName evidence="16">DNA helicase RecQ</fullName>
        <ecNumber evidence="16">5.6.2.4</ecNumber>
    </recommendedName>
</protein>
<evidence type="ECO:0000256" key="15">
    <source>
        <dbReference type="ARBA" id="ARBA00034617"/>
    </source>
</evidence>
<organism evidence="20 21">
    <name type="scientific">Flavipsychrobacter stenotrophus</name>
    <dbReference type="NCBI Taxonomy" id="2077091"/>
    <lineage>
        <taxon>Bacteria</taxon>
        <taxon>Pseudomonadati</taxon>
        <taxon>Bacteroidota</taxon>
        <taxon>Chitinophagia</taxon>
        <taxon>Chitinophagales</taxon>
        <taxon>Chitinophagaceae</taxon>
        <taxon>Flavipsychrobacter</taxon>
    </lineage>
</organism>
<keyword evidence="5" id="KW-0547">Nucleotide-binding</keyword>
<dbReference type="Pfam" id="PF14493">
    <property type="entry name" value="HTH_40"/>
    <property type="match status" value="1"/>
</dbReference>
<evidence type="ECO:0000313" key="20">
    <source>
        <dbReference type="EMBL" id="PQJ11000.1"/>
    </source>
</evidence>
<dbReference type="InterPro" id="IPR006293">
    <property type="entry name" value="DNA_helicase_ATP-dep_RecQ_bac"/>
</dbReference>
<evidence type="ECO:0000256" key="13">
    <source>
        <dbReference type="ARBA" id="ARBA00023204"/>
    </source>
</evidence>
<dbReference type="SMART" id="SM00487">
    <property type="entry name" value="DEXDc"/>
    <property type="match status" value="1"/>
</dbReference>
<evidence type="ECO:0000256" key="6">
    <source>
        <dbReference type="ARBA" id="ARBA00022763"/>
    </source>
</evidence>
<dbReference type="PROSITE" id="PS51194">
    <property type="entry name" value="HELICASE_CTER"/>
    <property type="match status" value="1"/>
</dbReference>
<dbReference type="FunFam" id="3.40.50.300:FF:000296">
    <property type="entry name" value="ATP-dependent DNA helicase RecQ"/>
    <property type="match status" value="1"/>
</dbReference>
<evidence type="ECO:0000256" key="12">
    <source>
        <dbReference type="ARBA" id="ARBA00023172"/>
    </source>
</evidence>
<dbReference type="Pfam" id="PF00570">
    <property type="entry name" value="HRDC"/>
    <property type="match status" value="1"/>
</dbReference>
<evidence type="ECO:0000256" key="3">
    <source>
        <dbReference type="ARBA" id="ARBA00005446"/>
    </source>
</evidence>
<dbReference type="PANTHER" id="PTHR13710:SF105">
    <property type="entry name" value="ATP-DEPENDENT DNA HELICASE Q1"/>
    <property type="match status" value="1"/>
</dbReference>
<keyword evidence="8 20" id="KW-0347">Helicase</keyword>
<keyword evidence="14" id="KW-0413">Isomerase</keyword>
<keyword evidence="21" id="KW-1185">Reference proteome</keyword>
<dbReference type="PROSITE" id="PS50967">
    <property type="entry name" value="HRDC"/>
    <property type="match status" value="1"/>
</dbReference>
<evidence type="ECO:0000256" key="9">
    <source>
        <dbReference type="ARBA" id="ARBA00022833"/>
    </source>
</evidence>
<keyword evidence="7" id="KW-0378">Hydrolase</keyword>
<dbReference type="OrthoDB" id="9763310at2"/>
<dbReference type="PROSITE" id="PS51192">
    <property type="entry name" value="HELICASE_ATP_BIND_1"/>
    <property type="match status" value="1"/>
</dbReference>
<dbReference type="Proteomes" id="UP000239872">
    <property type="component" value="Unassembled WGS sequence"/>
</dbReference>
<evidence type="ECO:0000259" key="17">
    <source>
        <dbReference type="PROSITE" id="PS50967"/>
    </source>
</evidence>
<dbReference type="GO" id="GO:0030894">
    <property type="term" value="C:replisome"/>
    <property type="evidence" value="ECO:0007669"/>
    <property type="project" value="TreeGrafter"/>
</dbReference>
<dbReference type="GO" id="GO:0016787">
    <property type="term" value="F:hydrolase activity"/>
    <property type="evidence" value="ECO:0007669"/>
    <property type="project" value="UniProtKB-KW"/>
</dbReference>
<dbReference type="GO" id="GO:0009378">
    <property type="term" value="F:four-way junction helicase activity"/>
    <property type="evidence" value="ECO:0007669"/>
    <property type="project" value="TreeGrafter"/>
</dbReference>
<dbReference type="InterPro" id="IPR001650">
    <property type="entry name" value="Helicase_C-like"/>
</dbReference>
<comment type="caution">
    <text evidence="20">The sequence shown here is derived from an EMBL/GenBank/DDBJ whole genome shotgun (WGS) entry which is preliminary data.</text>
</comment>
<dbReference type="Gene3D" id="3.40.50.300">
    <property type="entry name" value="P-loop containing nucleotide triphosphate hydrolases"/>
    <property type="match status" value="2"/>
</dbReference>
<keyword evidence="4" id="KW-0479">Metal-binding</keyword>
<dbReference type="InterPro" id="IPR029491">
    <property type="entry name" value="Helicase_HTH"/>
</dbReference>
<dbReference type="Gene3D" id="1.10.150.80">
    <property type="entry name" value="HRDC domain"/>
    <property type="match status" value="1"/>
</dbReference>
<dbReference type="InterPro" id="IPR014001">
    <property type="entry name" value="Helicase_ATP-bd"/>
</dbReference>
<dbReference type="GO" id="GO:0006310">
    <property type="term" value="P:DNA recombination"/>
    <property type="evidence" value="ECO:0007669"/>
    <property type="project" value="UniProtKB-UniRule"/>
</dbReference>
<dbReference type="InterPro" id="IPR018982">
    <property type="entry name" value="RQC_domain"/>
</dbReference>
<dbReference type="InterPro" id="IPR036388">
    <property type="entry name" value="WH-like_DNA-bd_sf"/>
</dbReference>
<keyword evidence="13" id="KW-0234">DNA repair</keyword>
<dbReference type="GO" id="GO:0006260">
    <property type="term" value="P:DNA replication"/>
    <property type="evidence" value="ECO:0007669"/>
    <property type="project" value="InterPro"/>
</dbReference>
<dbReference type="Pfam" id="PF00271">
    <property type="entry name" value="Helicase_C"/>
    <property type="match status" value="1"/>
</dbReference>
<dbReference type="GO" id="GO:0005737">
    <property type="term" value="C:cytoplasm"/>
    <property type="evidence" value="ECO:0007669"/>
    <property type="project" value="TreeGrafter"/>
</dbReference>
<dbReference type="NCBIfam" id="TIGR00614">
    <property type="entry name" value="recQ_fam"/>
    <property type="match status" value="1"/>
</dbReference>
<dbReference type="Pfam" id="PF00270">
    <property type="entry name" value="DEAD"/>
    <property type="match status" value="1"/>
</dbReference>
<sequence length="723" mass="81342">MVTYTTDKLKQALKHFFGYDDFRLDQLSVIQNVLAGTDVMGIMPTGGGKSICYQLPAMLLPGITIVVSPLIALMKDQVDSLLANGIHAAFLNSSQSADEQREVIMQAQAGNVKLLYIAPERIPANSSAFIDFLRRLNPSLFAVDEAHCISSWGHDFRPEYLKLAILKQCFPTTPVIALTASADKLTQDDIIKKLDIPSAKVFISSFNRPNIYYYIRPKQNTMARIAEYIMKHRNDCGIIYTLSRASTEDIAGKLHVMGIKAAYYHAGIDANERSRVQEAFQKDEVKVIVATIAFGMGIDKSNVRFVIHYDVPKNIEGYYQETGRAGRDGLKSDAILFYSRGDIMKLKGFATVEGNAEQTVISMNKLKKMEQFCESDTCRRQYLMQYFGEPFPAYCGSCDYCMSSLEERDATVDAQKFLSAVVRTGERYGVGYIIDILRGSSAEKIQPAHKELKTYGIGKDLKREEWEWLARQMLNNGFIERSNDQYAALILNDKSKAILKGESKLMLVMQKEQKLSVMEEEEFTYDEGLLKELKGVRYELADREHVPAYNIVPDNTLVEIAMYLPQTFDELKQISGFGDYKVGKYGGAFLDEVKKAIKEKNLEPRMHLKIPKTIKKASTDKAPAAGNTNAVTLGMYKQGLSMEEIAEARKLAISTVESHLTKYITTGDIDIFKLVSPYKVDKIIATIRISGQYAGLKVLKEALGDDYSYSEIKLVMEYNKVFN</sequence>
<evidence type="ECO:0000256" key="1">
    <source>
        <dbReference type="ARBA" id="ARBA00001946"/>
    </source>
</evidence>
<evidence type="ECO:0000259" key="19">
    <source>
        <dbReference type="PROSITE" id="PS51194"/>
    </source>
</evidence>
<dbReference type="InterPro" id="IPR044876">
    <property type="entry name" value="HRDC_dom_sf"/>
</dbReference>
<evidence type="ECO:0000313" key="21">
    <source>
        <dbReference type="Proteomes" id="UP000239872"/>
    </source>
</evidence>
<dbReference type="InterPro" id="IPR011545">
    <property type="entry name" value="DEAD/DEAH_box_helicase_dom"/>
</dbReference>
<gene>
    <name evidence="20" type="primary">recQ</name>
    <name evidence="20" type="ORF">CJD36_013605</name>
</gene>
<evidence type="ECO:0000256" key="10">
    <source>
        <dbReference type="ARBA" id="ARBA00022840"/>
    </source>
</evidence>
<dbReference type="GO" id="GO:0006281">
    <property type="term" value="P:DNA repair"/>
    <property type="evidence" value="ECO:0007669"/>
    <property type="project" value="UniProtKB-KW"/>
</dbReference>
<dbReference type="SUPFAM" id="SSF52540">
    <property type="entry name" value="P-loop containing nucleoside triphosphate hydrolases"/>
    <property type="match status" value="1"/>
</dbReference>
<dbReference type="FunFam" id="3.40.50.300:FF:000156">
    <property type="entry name" value="ATP-dependent DNA helicase recQ"/>
    <property type="match status" value="1"/>
</dbReference>
<evidence type="ECO:0000256" key="2">
    <source>
        <dbReference type="ARBA" id="ARBA00001947"/>
    </source>
</evidence>
<evidence type="ECO:0000256" key="7">
    <source>
        <dbReference type="ARBA" id="ARBA00022801"/>
    </source>
</evidence>
<dbReference type="SMART" id="SM00490">
    <property type="entry name" value="HELICc"/>
    <property type="match status" value="1"/>
</dbReference>
<dbReference type="GO" id="GO:0009432">
    <property type="term" value="P:SOS response"/>
    <property type="evidence" value="ECO:0007669"/>
    <property type="project" value="UniProtKB-UniRule"/>
</dbReference>
<dbReference type="GO" id="GO:0046872">
    <property type="term" value="F:metal ion binding"/>
    <property type="evidence" value="ECO:0007669"/>
    <property type="project" value="UniProtKB-KW"/>
</dbReference>
<keyword evidence="12" id="KW-0233">DNA recombination</keyword>
<dbReference type="PANTHER" id="PTHR13710">
    <property type="entry name" value="DNA HELICASE RECQ FAMILY MEMBER"/>
    <property type="match status" value="1"/>
</dbReference>
<feature type="domain" description="HRDC" evidence="17">
    <location>
        <begin position="523"/>
        <end position="603"/>
    </location>
</feature>
<dbReference type="InterPro" id="IPR027417">
    <property type="entry name" value="P-loop_NTPase"/>
</dbReference>
<dbReference type="InterPro" id="IPR032284">
    <property type="entry name" value="RecQ_Zn-bd"/>
</dbReference>
<dbReference type="CDD" id="cd18794">
    <property type="entry name" value="SF2_C_RecQ"/>
    <property type="match status" value="1"/>
</dbReference>
<comment type="cofactor">
    <cofactor evidence="1">
        <name>Mg(2+)</name>
        <dbReference type="ChEBI" id="CHEBI:18420"/>
    </cofactor>
</comment>
<keyword evidence="6" id="KW-0227">DNA damage</keyword>
<evidence type="ECO:0000256" key="5">
    <source>
        <dbReference type="ARBA" id="ARBA00022741"/>
    </source>
</evidence>
<dbReference type="GO" id="GO:0005524">
    <property type="term" value="F:ATP binding"/>
    <property type="evidence" value="ECO:0007669"/>
    <property type="project" value="UniProtKB-KW"/>
</dbReference>
<dbReference type="SMART" id="SM00341">
    <property type="entry name" value="HRDC"/>
    <property type="match status" value="1"/>
</dbReference>
<dbReference type="InterPro" id="IPR036390">
    <property type="entry name" value="WH_DNA-bd_sf"/>
</dbReference>
<evidence type="ECO:0000256" key="4">
    <source>
        <dbReference type="ARBA" id="ARBA00022723"/>
    </source>
</evidence>
<name>A0A2S7SVP8_9BACT</name>
<evidence type="ECO:0000256" key="11">
    <source>
        <dbReference type="ARBA" id="ARBA00023125"/>
    </source>
</evidence>
<keyword evidence="9" id="KW-0862">Zinc</keyword>
<dbReference type="InterPro" id="IPR004589">
    <property type="entry name" value="DNA_helicase_ATP-dep_RecQ"/>
</dbReference>
<reference evidence="20 21" key="1">
    <citation type="submission" date="2018-01" db="EMBL/GenBank/DDBJ databases">
        <title>A novel member of the phylum Bacteroidetes isolated from glacier ice.</title>
        <authorList>
            <person name="Liu Q."/>
            <person name="Xin Y.-H."/>
        </authorList>
    </citation>
    <scope>NUCLEOTIDE SEQUENCE [LARGE SCALE GENOMIC DNA]</scope>
    <source>
        <strain evidence="20 21">RB1R16</strain>
    </source>
</reference>
<comment type="cofactor">
    <cofactor evidence="2">
        <name>Zn(2+)</name>
        <dbReference type="ChEBI" id="CHEBI:29105"/>
    </cofactor>
</comment>
<dbReference type="SUPFAM" id="SSF47819">
    <property type="entry name" value="HRDC-like"/>
    <property type="match status" value="1"/>
</dbReference>
<feature type="domain" description="Helicase ATP-binding" evidence="18">
    <location>
        <begin position="30"/>
        <end position="200"/>
    </location>
</feature>
<dbReference type="GO" id="GO:0043590">
    <property type="term" value="C:bacterial nucleoid"/>
    <property type="evidence" value="ECO:0007669"/>
    <property type="project" value="TreeGrafter"/>
</dbReference>
<proteinExistence type="inferred from homology"/>
<dbReference type="EC" id="5.6.2.4" evidence="16"/>
<dbReference type="Pfam" id="PF16124">
    <property type="entry name" value="RecQ_Zn_bind"/>
    <property type="match status" value="1"/>
</dbReference>
<dbReference type="SUPFAM" id="SSF46785">
    <property type="entry name" value="Winged helix' DNA-binding domain"/>
    <property type="match status" value="1"/>
</dbReference>
<dbReference type="GO" id="GO:0003677">
    <property type="term" value="F:DNA binding"/>
    <property type="evidence" value="ECO:0007669"/>
    <property type="project" value="UniProtKB-KW"/>
</dbReference>
<comment type="similarity">
    <text evidence="3">Belongs to the helicase family. RecQ subfamily.</text>
</comment>
<accession>A0A2S7SVP8</accession>
<dbReference type="GO" id="GO:0043138">
    <property type="term" value="F:3'-5' DNA helicase activity"/>
    <property type="evidence" value="ECO:0007669"/>
    <property type="project" value="UniProtKB-EC"/>
</dbReference>
<dbReference type="NCBIfam" id="TIGR01389">
    <property type="entry name" value="recQ"/>
    <property type="match status" value="1"/>
</dbReference>
<dbReference type="InterPro" id="IPR010997">
    <property type="entry name" value="HRDC-like_sf"/>
</dbReference>
<dbReference type="AlphaFoldDB" id="A0A2S7SVP8"/>
<dbReference type="EMBL" id="PPSL01000003">
    <property type="protein sequence ID" value="PQJ11000.1"/>
    <property type="molecule type" value="Genomic_DNA"/>
</dbReference>
<evidence type="ECO:0000259" key="18">
    <source>
        <dbReference type="PROSITE" id="PS51192"/>
    </source>
</evidence>
<dbReference type="RefSeq" id="WP_105039728.1">
    <property type="nucleotide sequence ID" value="NZ_PPSL01000003.1"/>
</dbReference>
<keyword evidence="11" id="KW-0238">DNA-binding</keyword>
<feature type="domain" description="Helicase C-terminal" evidence="19">
    <location>
        <begin position="224"/>
        <end position="367"/>
    </location>
</feature>
<evidence type="ECO:0000256" key="16">
    <source>
        <dbReference type="NCBIfam" id="TIGR01389"/>
    </source>
</evidence>
<keyword evidence="10" id="KW-0067">ATP-binding</keyword>
<evidence type="ECO:0000256" key="14">
    <source>
        <dbReference type="ARBA" id="ARBA00023235"/>
    </source>
</evidence>
<dbReference type="Pfam" id="PF09382">
    <property type="entry name" value="RQC"/>
    <property type="match status" value="1"/>
</dbReference>
<comment type="catalytic activity">
    <reaction evidence="15">
        <text>Couples ATP hydrolysis with the unwinding of duplex DNA by translocating in the 3'-5' direction.</text>
        <dbReference type="EC" id="5.6.2.4"/>
    </reaction>
</comment>
<dbReference type="Gene3D" id="1.10.10.10">
    <property type="entry name" value="Winged helix-like DNA-binding domain superfamily/Winged helix DNA-binding domain"/>
    <property type="match status" value="1"/>
</dbReference>